<gene>
    <name evidence="1" type="ORF">EOD42_19290</name>
</gene>
<name>A0A437M2E4_9PROT</name>
<comment type="caution">
    <text evidence="1">The sequence shown here is derived from an EMBL/GenBank/DDBJ whole genome shotgun (WGS) entry which is preliminary data.</text>
</comment>
<sequence length="220" mass="22865">MSFLASGLTPLIQTSSFSLWHYRTDDIRTDVTAAGYFNPVSAQLKPGDLMILQTADALALLPLRSGPATGPGVTLDGAVSPLALLRSAAQNFTVTQAVGAVVRTIVLAPLAAGFITGGSIPVSAQVQGPISQVLVSVRDSSNQIMPTPQIVTVSGGYATAAIPVPPVGTGYRIRVEDVQDPAIAAVSRTFSVTPPLDGIQQENLSVILMENGYALLRDRA</sequence>
<protein>
    <submittedName>
        <fullName evidence="1">Uncharacterized protein</fullName>
    </submittedName>
</protein>
<reference evidence="1 2" key="1">
    <citation type="submission" date="2019-01" db="EMBL/GenBank/DDBJ databases">
        <authorList>
            <person name="Chen W.-M."/>
        </authorList>
    </citation>
    <scope>NUCLEOTIDE SEQUENCE [LARGE SCALE GENOMIC DNA]</scope>
    <source>
        <strain evidence="1 2">CCP-6</strain>
    </source>
</reference>
<dbReference type="RefSeq" id="WP_127789219.1">
    <property type="nucleotide sequence ID" value="NZ_SACL01000008.1"/>
</dbReference>
<evidence type="ECO:0000313" key="2">
    <source>
        <dbReference type="Proteomes" id="UP000282957"/>
    </source>
</evidence>
<dbReference type="Proteomes" id="UP000282957">
    <property type="component" value="Unassembled WGS sequence"/>
</dbReference>
<proteinExistence type="predicted"/>
<dbReference type="OrthoDB" id="7265155at2"/>
<organism evidence="1 2">
    <name type="scientific">Rhodovarius crocodyli</name>
    <dbReference type="NCBI Taxonomy" id="1979269"/>
    <lineage>
        <taxon>Bacteria</taxon>
        <taxon>Pseudomonadati</taxon>
        <taxon>Pseudomonadota</taxon>
        <taxon>Alphaproteobacteria</taxon>
        <taxon>Acetobacterales</taxon>
        <taxon>Roseomonadaceae</taxon>
        <taxon>Rhodovarius</taxon>
    </lineage>
</organism>
<keyword evidence="2" id="KW-1185">Reference proteome</keyword>
<dbReference type="EMBL" id="SACL01000008">
    <property type="protein sequence ID" value="RVT91889.1"/>
    <property type="molecule type" value="Genomic_DNA"/>
</dbReference>
<evidence type="ECO:0000313" key="1">
    <source>
        <dbReference type="EMBL" id="RVT91889.1"/>
    </source>
</evidence>
<dbReference type="AlphaFoldDB" id="A0A437M2E4"/>
<accession>A0A437M2E4</accession>